<keyword evidence="2" id="KW-1133">Transmembrane helix</keyword>
<gene>
    <name evidence="4" type="ORF">JR316_006829</name>
</gene>
<reference evidence="4" key="1">
    <citation type="submission" date="2021-02" db="EMBL/GenBank/DDBJ databases">
        <title>Psilocybe cubensis genome.</title>
        <authorList>
            <person name="Mckernan K.J."/>
            <person name="Crawford S."/>
            <person name="Trippe A."/>
            <person name="Kane L.T."/>
            <person name="Mclaughlin S."/>
        </authorList>
    </citation>
    <scope>NUCLEOTIDE SEQUENCE [LARGE SCALE GENOMIC DNA]</scope>
    <source>
        <strain evidence="4">MGC-MH-2018</strain>
    </source>
</reference>
<keyword evidence="2" id="KW-0812">Transmembrane</keyword>
<dbReference type="InterPro" id="IPR045338">
    <property type="entry name" value="DUF6535"/>
</dbReference>
<dbReference type="Pfam" id="PF20153">
    <property type="entry name" value="DUF6535"/>
    <property type="match status" value="1"/>
</dbReference>
<feature type="transmembrane region" description="Helical" evidence="2">
    <location>
        <begin position="315"/>
        <end position="333"/>
    </location>
</feature>
<feature type="region of interest" description="Disordered" evidence="1">
    <location>
        <begin position="1"/>
        <end position="65"/>
    </location>
</feature>
<dbReference type="EMBL" id="JAFIQS010000006">
    <property type="protein sequence ID" value="KAG5168234.1"/>
    <property type="molecule type" value="Genomic_DNA"/>
</dbReference>
<protein>
    <recommendedName>
        <fullName evidence="3">DUF6535 domain-containing protein</fullName>
    </recommendedName>
</protein>
<accession>A0A8H7XYX8</accession>
<evidence type="ECO:0000256" key="2">
    <source>
        <dbReference type="SAM" id="Phobius"/>
    </source>
</evidence>
<comment type="caution">
    <text evidence="4">The sequence shown here is derived from an EMBL/GenBank/DDBJ whole genome shotgun (WGS) entry which is preliminary data.</text>
</comment>
<dbReference type="AlphaFoldDB" id="A0A8H7XYX8"/>
<evidence type="ECO:0000259" key="3">
    <source>
        <dbReference type="Pfam" id="PF20153"/>
    </source>
</evidence>
<feature type="compositionally biased region" description="Polar residues" evidence="1">
    <location>
        <begin position="56"/>
        <end position="65"/>
    </location>
</feature>
<feature type="transmembrane region" description="Helical" evidence="2">
    <location>
        <begin position="184"/>
        <end position="203"/>
    </location>
</feature>
<feature type="domain" description="DUF6535" evidence="3">
    <location>
        <begin position="88"/>
        <end position="265"/>
    </location>
</feature>
<name>A0A8H7XYX8_PSICU</name>
<evidence type="ECO:0000313" key="4">
    <source>
        <dbReference type="EMBL" id="KAG5168234.1"/>
    </source>
</evidence>
<feature type="transmembrane region" description="Helical" evidence="2">
    <location>
        <begin position="112"/>
        <end position="129"/>
    </location>
</feature>
<evidence type="ECO:0000256" key="1">
    <source>
        <dbReference type="SAM" id="MobiDB-lite"/>
    </source>
</evidence>
<feature type="transmembrane region" description="Helical" evidence="2">
    <location>
        <begin position="232"/>
        <end position="257"/>
    </location>
</feature>
<feature type="transmembrane region" description="Helical" evidence="2">
    <location>
        <begin position="269"/>
        <end position="294"/>
    </location>
</feature>
<keyword evidence="2" id="KW-0472">Membrane</keyword>
<proteinExistence type="predicted"/>
<organism evidence="4">
    <name type="scientific">Psilocybe cubensis</name>
    <name type="common">Psychedelic mushroom</name>
    <name type="synonym">Stropharia cubensis</name>
    <dbReference type="NCBI Taxonomy" id="181762"/>
    <lineage>
        <taxon>Eukaryota</taxon>
        <taxon>Fungi</taxon>
        <taxon>Dikarya</taxon>
        <taxon>Basidiomycota</taxon>
        <taxon>Agaricomycotina</taxon>
        <taxon>Agaricomycetes</taxon>
        <taxon>Agaricomycetidae</taxon>
        <taxon>Agaricales</taxon>
        <taxon>Agaricineae</taxon>
        <taxon>Strophariaceae</taxon>
        <taxon>Psilocybe</taxon>
    </lineage>
</organism>
<sequence length="702" mass="79286">MHCSYLSRDNDALDTEQEDVRADGSYTRQDPPSGLRKSPSRSVSPHASLHTLEPNAPSTYKSEFTQGFNPWGTDDPYHYPIPKKDDPWDECFKLVLKFDEEMCRGWREEIDTLLVFAGLFSAAVTAFTIESYTWLQPNPLDAQVQLLQSISSQLQSLGSNSSIGVQEFSQNQFTPGASSIRVNIFWFTSLTLALISVLLGILCKQWLREYQRYEGLSAKDAFPVRHLRYEGLLGWHVPAILSSLPLLLQAALVLFFAGLIDLLWTINDLVASIVTIIVGLAMGMFMWTTVAPCIQNLVHLSTLWPSHYREPSAQCAFKSPQSWAFYILLTWIISTYSQIKQRLFYGTALNYLQLQLSSWHSNDANWVKYDYRWQRHGKFMQRGITWFDKTFARGHYNVETIHNIHHCLASLDINISAECVSNIIAENWNPLVPIVGFIQPALLSLFRQPMDDDSDIDPAFARDMVLAGYLIGHHKASPNVSLYCLEQCTRMLNSPSLSKELSSVVLEILNIAAPAPFTSQRELPPDTLSLIHADILRAAELATQLLTSMSALFDSNLISTDNIGIYWAVVTHIIKKTDDLKSNRHSRNALQSLIKHTENWLTYTLQSPEVSMYEKQLSIQKCSVGILNIYKSVKSHTTGSVPISRSLQGTTEDGQGITQDVSHLQPIILLIDNFLYDIGGPELVLSMIDAETWNDVRQTFAR</sequence>